<reference evidence="2 3" key="1">
    <citation type="submission" date="2021-06" db="EMBL/GenBank/DDBJ databases">
        <authorList>
            <person name="Kallberg Y."/>
            <person name="Tangrot J."/>
            <person name="Rosling A."/>
        </authorList>
    </citation>
    <scope>NUCLEOTIDE SEQUENCE [LARGE SCALE GENOMIC DNA]</scope>
    <source>
        <strain evidence="2 3">120-4 pot B 10/14</strain>
    </source>
</reference>
<name>A0ABN7UGM6_GIGMA</name>
<organism evidence="2 3">
    <name type="scientific">Gigaspora margarita</name>
    <dbReference type="NCBI Taxonomy" id="4874"/>
    <lineage>
        <taxon>Eukaryota</taxon>
        <taxon>Fungi</taxon>
        <taxon>Fungi incertae sedis</taxon>
        <taxon>Mucoromycota</taxon>
        <taxon>Glomeromycotina</taxon>
        <taxon>Glomeromycetes</taxon>
        <taxon>Diversisporales</taxon>
        <taxon>Gigasporaceae</taxon>
        <taxon>Gigaspora</taxon>
    </lineage>
</organism>
<protein>
    <submittedName>
        <fullName evidence="2">35373_t:CDS:1</fullName>
    </submittedName>
</protein>
<accession>A0ABN7UGM6</accession>
<comment type="caution">
    <text evidence="2">The sequence shown here is derived from an EMBL/GenBank/DDBJ whole genome shotgun (WGS) entry which is preliminary data.</text>
</comment>
<evidence type="ECO:0000256" key="1">
    <source>
        <dbReference type="SAM" id="MobiDB-lite"/>
    </source>
</evidence>
<gene>
    <name evidence="2" type="ORF">GMARGA_LOCUS5734</name>
</gene>
<dbReference type="Proteomes" id="UP000789901">
    <property type="component" value="Unassembled WGS sequence"/>
</dbReference>
<feature type="compositionally biased region" description="Basic and acidic residues" evidence="1">
    <location>
        <begin position="1"/>
        <end position="10"/>
    </location>
</feature>
<feature type="region of interest" description="Disordered" evidence="1">
    <location>
        <begin position="1"/>
        <end position="44"/>
    </location>
</feature>
<keyword evidence="3" id="KW-1185">Reference proteome</keyword>
<dbReference type="EMBL" id="CAJVQB010002475">
    <property type="protein sequence ID" value="CAG8576343.1"/>
    <property type="molecule type" value="Genomic_DNA"/>
</dbReference>
<proteinExistence type="predicted"/>
<sequence>MEPMEDENRTKTSSTYSDQGPIPMELDRTEVNKRNGPVRTNKEKKVTWHVTVATKIRIMKSAK</sequence>
<evidence type="ECO:0000313" key="3">
    <source>
        <dbReference type="Proteomes" id="UP000789901"/>
    </source>
</evidence>
<evidence type="ECO:0000313" key="2">
    <source>
        <dbReference type="EMBL" id="CAG8576343.1"/>
    </source>
</evidence>